<protein>
    <submittedName>
        <fullName evidence="1">Uncharacterized protein</fullName>
    </submittedName>
</protein>
<dbReference type="Proteomes" id="UP000288805">
    <property type="component" value="Unassembled WGS sequence"/>
</dbReference>
<dbReference type="PANTHER" id="PTHR33116">
    <property type="entry name" value="REVERSE TRANSCRIPTASE ZINC-BINDING DOMAIN-CONTAINING PROTEIN-RELATED-RELATED"/>
    <property type="match status" value="1"/>
</dbReference>
<reference evidence="1 2" key="1">
    <citation type="journal article" date="2018" name="PLoS Genet.">
        <title>Population sequencing reveals clonal diversity and ancestral inbreeding in the grapevine cultivar Chardonnay.</title>
        <authorList>
            <person name="Roach M.J."/>
            <person name="Johnson D.L."/>
            <person name="Bohlmann J."/>
            <person name="van Vuuren H.J."/>
            <person name="Jones S.J."/>
            <person name="Pretorius I.S."/>
            <person name="Schmidt S.A."/>
            <person name="Borneman A.R."/>
        </authorList>
    </citation>
    <scope>NUCLEOTIDE SEQUENCE [LARGE SCALE GENOMIC DNA]</scope>
    <source>
        <strain evidence="2">cv. Chardonnay</strain>
        <tissue evidence="1">Leaf</tissue>
    </source>
</reference>
<sequence length="356" mass="40161">MVKIKINGSWVTEERDIKNGVVQVFHSFLSKIEEWRPRCNGLQVGLREGEDAAMLEAPFSEEEVFGALSYLNGDKAPSPNVSQWRFGGAEDLKDFKSISLVGSLYKLLAKVLANKLKNVMAMLRLKVNLDKSEIISVGRVENVEDLTLEFGCKVSTLPSSYFGFPLGARFQEVAVWDGYAYLLYVPILYAKEYEFEIGADPKGFSLDKRKGGLGVRNLALLDKALLCKWSWRFVMEREALWRQVICVKYEEEEGGWRSCVVRGGLDFGKTSGVETIFCVFLFPFYSLYPWLRRLGWRMCGAILEGKCGLLVLPDSSLAAAVVTAPFDPGFDPRQRCHLIRAQLVSQLIRVQLVLLD</sequence>
<name>A0A438E1I0_VITVI</name>
<organism evidence="1 2">
    <name type="scientific">Vitis vinifera</name>
    <name type="common">Grape</name>
    <dbReference type="NCBI Taxonomy" id="29760"/>
    <lineage>
        <taxon>Eukaryota</taxon>
        <taxon>Viridiplantae</taxon>
        <taxon>Streptophyta</taxon>
        <taxon>Embryophyta</taxon>
        <taxon>Tracheophyta</taxon>
        <taxon>Spermatophyta</taxon>
        <taxon>Magnoliopsida</taxon>
        <taxon>eudicotyledons</taxon>
        <taxon>Gunneridae</taxon>
        <taxon>Pentapetalae</taxon>
        <taxon>rosids</taxon>
        <taxon>Vitales</taxon>
        <taxon>Vitaceae</taxon>
        <taxon>Viteae</taxon>
        <taxon>Vitis</taxon>
    </lineage>
</organism>
<dbReference type="PANTHER" id="PTHR33116:SF78">
    <property type="entry name" value="OS12G0587133 PROTEIN"/>
    <property type="match status" value="1"/>
</dbReference>
<comment type="caution">
    <text evidence="1">The sequence shown here is derived from an EMBL/GenBank/DDBJ whole genome shotgun (WGS) entry which is preliminary data.</text>
</comment>
<proteinExistence type="predicted"/>
<dbReference type="EMBL" id="QGNW01001434">
    <property type="protein sequence ID" value="RVW41547.1"/>
    <property type="molecule type" value="Genomic_DNA"/>
</dbReference>
<evidence type="ECO:0000313" key="1">
    <source>
        <dbReference type="EMBL" id="RVW41547.1"/>
    </source>
</evidence>
<gene>
    <name evidence="1" type="ORF">CK203_068199</name>
</gene>
<dbReference type="AlphaFoldDB" id="A0A438E1I0"/>
<accession>A0A438E1I0</accession>
<evidence type="ECO:0000313" key="2">
    <source>
        <dbReference type="Proteomes" id="UP000288805"/>
    </source>
</evidence>